<dbReference type="RefSeq" id="XP_019015091.1">
    <property type="nucleotide sequence ID" value="XM_019152953.1"/>
</dbReference>
<accession>A0A1B9IE95</accession>
<feature type="compositionally biased region" description="Polar residues" evidence="1">
    <location>
        <begin position="499"/>
        <end position="512"/>
    </location>
</feature>
<reference evidence="2" key="1">
    <citation type="submission" date="2013-07" db="EMBL/GenBank/DDBJ databases">
        <title>The Genome Sequence of Cryptococcus pinus CBS10737.</title>
        <authorList>
            <consortium name="The Broad Institute Genome Sequencing Platform"/>
            <person name="Cuomo C."/>
            <person name="Litvintseva A."/>
            <person name="Chen Y."/>
            <person name="Heitman J."/>
            <person name="Sun S."/>
            <person name="Springer D."/>
            <person name="Dromer F."/>
            <person name="Young S.K."/>
            <person name="Zeng Q."/>
            <person name="Gargeya S."/>
            <person name="Fitzgerald M."/>
            <person name="Abouelleil A."/>
            <person name="Alvarado L."/>
            <person name="Berlin A.M."/>
            <person name="Chapman S.B."/>
            <person name="Dewar J."/>
            <person name="Goldberg J."/>
            <person name="Griggs A."/>
            <person name="Gujja S."/>
            <person name="Hansen M."/>
            <person name="Howarth C."/>
            <person name="Imamovic A."/>
            <person name="Larimer J."/>
            <person name="McCowan C."/>
            <person name="Murphy C."/>
            <person name="Pearson M."/>
            <person name="Priest M."/>
            <person name="Roberts A."/>
            <person name="Saif S."/>
            <person name="Shea T."/>
            <person name="Sykes S."/>
            <person name="Wortman J."/>
            <person name="Nusbaum C."/>
            <person name="Birren B."/>
        </authorList>
    </citation>
    <scope>NUCLEOTIDE SEQUENCE [LARGE SCALE GENOMIC DNA]</scope>
    <source>
        <strain evidence="2">CBS 10737</strain>
    </source>
</reference>
<organism evidence="2">
    <name type="scientific">Kwoniella pini CBS 10737</name>
    <dbReference type="NCBI Taxonomy" id="1296096"/>
    <lineage>
        <taxon>Eukaryota</taxon>
        <taxon>Fungi</taxon>
        <taxon>Dikarya</taxon>
        <taxon>Basidiomycota</taxon>
        <taxon>Agaricomycotina</taxon>
        <taxon>Tremellomycetes</taxon>
        <taxon>Tremellales</taxon>
        <taxon>Cryptococcaceae</taxon>
        <taxon>Kwoniella</taxon>
    </lineage>
</organism>
<dbReference type="OrthoDB" id="2564793at2759"/>
<feature type="compositionally biased region" description="Acidic residues" evidence="1">
    <location>
        <begin position="808"/>
        <end position="821"/>
    </location>
</feature>
<protein>
    <submittedName>
        <fullName evidence="2">Uncharacterized protein</fullName>
    </submittedName>
</protein>
<proteinExistence type="predicted"/>
<keyword evidence="4" id="KW-1185">Reference proteome</keyword>
<dbReference type="EMBL" id="KI894007">
    <property type="protein sequence ID" value="OCF53872.1"/>
    <property type="molecule type" value="Genomic_DNA"/>
</dbReference>
<feature type="region of interest" description="Disordered" evidence="1">
    <location>
        <begin position="656"/>
        <end position="675"/>
    </location>
</feature>
<feature type="region of interest" description="Disordered" evidence="1">
    <location>
        <begin position="773"/>
        <end position="850"/>
    </location>
</feature>
<feature type="region of interest" description="Disordered" evidence="1">
    <location>
        <begin position="1"/>
        <end position="66"/>
    </location>
</feature>
<dbReference type="GeneID" id="30169548"/>
<feature type="region of interest" description="Disordered" evidence="1">
    <location>
        <begin position="469"/>
        <end position="517"/>
    </location>
</feature>
<reference evidence="3" key="4">
    <citation type="submission" date="2024-02" db="EMBL/GenBank/DDBJ databases">
        <title>Comparative genomics of Cryptococcus and Kwoniella reveals pathogenesis evolution and contrasting modes of karyotype evolution via chromosome fusion or intercentromeric recombination.</title>
        <authorList>
            <person name="Coelho M.A."/>
            <person name="David-Palma M."/>
            <person name="Shea T."/>
            <person name="Bowers K."/>
            <person name="McGinley-Smith S."/>
            <person name="Mohammad A.W."/>
            <person name="Gnirke A."/>
            <person name="Yurkov A.M."/>
            <person name="Nowrousian M."/>
            <person name="Sun S."/>
            <person name="Cuomo C.A."/>
            <person name="Heitman J."/>
        </authorList>
    </citation>
    <scope>NUCLEOTIDE SEQUENCE</scope>
    <source>
        <strain evidence="3">CBS 10737</strain>
    </source>
</reference>
<evidence type="ECO:0000313" key="2">
    <source>
        <dbReference type="EMBL" id="OCF53872.1"/>
    </source>
</evidence>
<dbReference type="AlphaFoldDB" id="A0A1B9IE95"/>
<feature type="compositionally biased region" description="Basic and acidic residues" evidence="1">
    <location>
        <begin position="830"/>
        <end position="850"/>
    </location>
</feature>
<sequence length="850" mass="93835">MTDLNPPSSSSSFDSSIKRQLSSLSEDETPNKRVYAGSAMTDIRPANHLTPSRGQTDGEESEEEMVVVRKDKGKGKMKMVYLPELPEEVWTRIFEIYYEDDTSQWHSTGVLKSGLTPVLLSRDHARIALPVLYRHPYLGYKAIDPFLVAIITPSRYTELPLGQYIKHLTIRASPMIPSSTPIVSLSTESVRHTVHPSFRILLRALPELTSFTLKDTLLLHAEDVSLLFAGLESIKPIKARLEFRLWNLYDSPYGQDIISATHGGAYASSGYGKRSIIANPVTPAENTHPDVEFSVQKAWRDAMYQREEFDVPSGWTNTSMPTRFNVPTPTPLGPGHFFNPALIPPIPPMSFNSGQPTSQGDATVNLFPLSTIAADPSNASLGDGWNPAAQFRRPRLDGWEDFGWGQDHFGNMRRRADRSHAGVANLLRTPNDVTVALTSSSGANSTSLSEHLDGDEDYEETYRLFRQGRARGYSTESSDRGSGSGSSVDAVAGTDRTDQTITMTAQTPSTSESENHWDTSVRNHRDDAFHRNGSVFLAPTSSGLTPLSVPQPQSSCVRTYPRNAIHTAVSTMSLNEVNSVRPLLRRLVVDCWTPRLQALSIVALDPLASLLVRSPTLDFWPQIPIPHTRVHLPMSMDPLVIFKDTKQVARDEIRRRAGQGRLGNNNGNGTDPNPMPLGNIGSILSATTPNGTSIADIAHQLTQLAHAENEGHKIVGGDGMGNRLIHEKVKLFEIEINSIEEMQNEVWIRHGDQLPSQLCRILAGQNDWREVNSGDFNDTYSPPYSEFTPPDSPATSDYDSPAFSFVSSDEDHDSNAGDESEGATGNITYDKGEAEEQALRIKAREARRSE</sequence>
<name>A0A1B9IE95_9TREE</name>
<gene>
    <name evidence="2" type="ORF">I206_01179</name>
    <name evidence="3" type="ORF">I206_100148</name>
</gene>
<dbReference type="EMBL" id="CP144519">
    <property type="protein sequence ID" value="WWC66247.1"/>
    <property type="molecule type" value="Genomic_DNA"/>
</dbReference>
<reference evidence="2" key="3">
    <citation type="submission" date="2016-07" db="EMBL/GenBank/DDBJ databases">
        <title>Evolution of pathogenesis and genome organization in the Tremellales.</title>
        <authorList>
            <person name="Cuomo C."/>
            <person name="Litvintseva A."/>
            <person name="Heitman J."/>
            <person name="Chen Y."/>
            <person name="Sun S."/>
            <person name="Springer D."/>
            <person name="Dromer F."/>
            <person name="Young S."/>
            <person name="Zeng Q."/>
            <person name="Chapman S."/>
            <person name="Gujja S."/>
            <person name="Saif S."/>
            <person name="Birren B."/>
        </authorList>
    </citation>
    <scope>NUCLEOTIDE SEQUENCE</scope>
    <source>
        <strain evidence="2">CBS 10737</strain>
    </source>
</reference>
<evidence type="ECO:0000256" key="1">
    <source>
        <dbReference type="SAM" id="MobiDB-lite"/>
    </source>
</evidence>
<dbReference type="KEGG" id="kpin:30169548"/>
<reference evidence="3" key="2">
    <citation type="submission" date="2013-07" db="EMBL/GenBank/DDBJ databases">
        <authorList>
            <consortium name="The Broad Institute Genome Sequencing Platform"/>
            <person name="Cuomo C."/>
            <person name="Litvintseva A."/>
            <person name="Chen Y."/>
            <person name="Heitman J."/>
            <person name="Sun S."/>
            <person name="Springer D."/>
            <person name="Dromer F."/>
            <person name="Young S.K."/>
            <person name="Zeng Q."/>
            <person name="Gargeya S."/>
            <person name="Fitzgerald M."/>
            <person name="Abouelleil A."/>
            <person name="Alvarado L."/>
            <person name="Berlin A.M."/>
            <person name="Chapman S.B."/>
            <person name="Dewar J."/>
            <person name="Goldberg J."/>
            <person name="Griggs A."/>
            <person name="Gujja S."/>
            <person name="Hansen M."/>
            <person name="Howarth C."/>
            <person name="Imamovic A."/>
            <person name="Larimer J."/>
            <person name="McCowan C."/>
            <person name="Murphy C."/>
            <person name="Pearson M."/>
            <person name="Priest M."/>
            <person name="Roberts A."/>
            <person name="Saif S."/>
            <person name="Shea T."/>
            <person name="Sykes S."/>
            <person name="Wortman J."/>
            <person name="Nusbaum C."/>
            <person name="Birren B."/>
        </authorList>
    </citation>
    <scope>NUCLEOTIDE SEQUENCE</scope>
    <source>
        <strain evidence="3">CBS 10737</strain>
    </source>
</reference>
<evidence type="ECO:0000313" key="4">
    <source>
        <dbReference type="Proteomes" id="UP000094020"/>
    </source>
</evidence>
<dbReference type="Proteomes" id="UP000094020">
    <property type="component" value="Chromosome 1"/>
</dbReference>
<evidence type="ECO:0000313" key="3">
    <source>
        <dbReference type="EMBL" id="WWC66247.1"/>
    </source>
</evidence>